<accession>A0A1R3H7S9</accession>
<proteinExistence type="predicted"/>
<reference evidence="2" key="1">
    <citation type="submission" date="2013-09" db="EMBL/GenBank/DDBJ databases">
        <title>Corchorus olitorius genome sequencing.</title>
        <authorList>
            <person name="Alam M."/>
            <person name="Haque M.S."/>
            <person name="Islam M.S."/>
            <person name="Emdad E.M."/>
            <person name="Islam M.M."/>
            <person name="Ahmed B."/>
            <person name="Halim A."/>
            <person name="Hossen Q.M.M."/>
            <person name="Hossain M.Z."/>
            <person name="Ahmed R."/>
            <person name="Khan M.M."/>
            <person name="Islam R."/>
            <person name="Rashid M.M."/>
            <person name="Khan S.A."/>
            <person name="Rahman M.S."/>
            <person name="Alam M."/>
            <person name="Yahiya A.S."/>
            <person name="Khan M.S."/>
            <person name="Azam M.S."/>
            <person name="Haque T."/>
            <person name="Lashkar M.Z.H."/>
            <person name="Akhand A.I."/>
            <person name="Morshed G."/>
            <person name="Roy S."/>
            <person name="Uddin K.S."/>
            <person name="Rabeya T."/>
            <person name="Hossain A.S."/>
            <person name="Chowdhury A."/>
            <person name="Snigdha A.R."/>
            <person name="Mortoza M.S."/>
            <person name="Matin S.A."/>
            <person name="Hoque S.M.E."/>
            <person name="Islam M.K."/>
            <person name="Roy D.K."/>
            <person name="Haider R."/>
            <person name="Moosa M.M."/>
            <person name="Elias S.M."/>
            <person name="Hasan A.M."/>
            <person name="Jahan S."/>
            <person name="Shafiuddin M."/>
            <person name="Mahmood N."/>
            <person name="Shommy N.S."/>
        </authorList>
    </citation>
    <scope>NUCLEOTIDE SEQUENCE [LARGE SCALE GENOMIC DNA]</scope>
    <source>
        <strain evidence="2">cv. O-4</strain>
    </source>
</reference>
<comment type="caution">
    <text evidence="1">The sequence shown here is derived from an EMBL/GenBank/DDBJ whole genome shotgun (WGS) entry which is preliminary data.</text>
</comment>
<keyword evidence="2" id="KW-1185">Reference proteome</keyword>
<sequence length="542" mass="63077">MGSDLMLNRSYIKDLSDAEFEANMQDTLNCLIHIVKQMWGGQRLSAEALQFMEDHKLILNHPIFWSGFTLHRFIIDLFIFGKRYVKKRPNRLSYQARFVLKPLVKTIFDDYQKGIVRMQPIQLSSIQVNKHGIRLDVEWSYIKDLSDAELEAKMQDTLNCLIHIVKQMWGEICVSAEEYCVDGYVKKRPNRLSYQARFVLKPLVKTIFDDYQKGIVRMQPIQLSSIQVDKHGIRLDVEWSYIKDLSDAEFEAKMQDTLNCLIHIVKQMWGEEFCVDGYVKKRPNRLSYQAGFVLKPLVKTIFDDYQKGIVSMQPIQLSSIQANKLGIGLDVEKMWGGQRLSAEALQFMQLCKNLDSFLGVLCGRICEEEAKSSFLPSGVCFEAYWLRPYSMITKKAYVAEFEAKMQDTLNCLIHILKQMWGGQTLFAEALQFMQLCKNLDSFLYVKKRPIRLSYQARFVLKPLVKTIFDDYQKGIVRIQPIQLSSIQVNKHGIRLDVKWSYIKDLSDAEFKAKMQDTLNCLIHIVKQMWGGQRFSAEALQFM</sequence>
<organism evidence="1 2">
    <name type="scientific">Corchorus olitorius</name>
    <dbReference type="NCBI Taxonomy" id="93759"/>
    <lineage>
        <taxon>Eukaryota</taxon>
        <taxon>Viridiplantae</taxon>
        <taxon>Streptophyta</taxon>
        <taxon>Embryophyta</taxon>
        <taxon>Tracheophyta</taxon>
        <taxon>Spermatophyta</taxon>
        <taxon>Magnoliopsida</taxon>
        <taxon>eudicotyledons</taxon>
        <taxon>Gunneridae</taxon>
        <taxon>Pentapetalae</taxon>
        <taxon>rosids</taxon>
        <taxon>malvids</taxon>
        <taxon>Malvales</taxon>
        <taxon>Malvaceae</taxon>
        <taxon>Grewioideae</taxon>
        <taxon>Apeibeae</taxon>
        <taxon>Corchorus</taxon>
    </lineage>
</organism>
<dbReference type="Proteomes" id="UP000187203">
    <property type="component" value="Unassembled WGS sequence"/>
</dbReference>
<gene>
    <name evidence="1" type="ORF">COLO4_30603</name>
</gene>
<dbReference type="AlphaFoldDB" id="A0A1R3H7S9"/>
<protein>
    <submittedName>
        <fullName evidence="1">Uncharacterized protein</fullName>
    </submittedName>
</protein>
<dbReference type="OrthoDB" id="10623086at2759"/>
<name>A0A1R3H7S9_9ROSI</name>
<evidence type="ECO:0000313" key="1">
    <source>
        <dbReference type="EMBL" id="OMO66391.1"/>
    </source>
</evidence>
<dbReference type="EMBL" id="AWUE01020754">
    <property type="protein sequence ID" value="OMO66391.1"/>
    <property type="molecule type" value="Genomic_DNA"/>
</dbReference>
<evidence type="ECO:0000313" key="2">
    <source>
        <dbReference type="Proteomes" id="UP000187203"/>
    </source>
</evidence>